<evidence type="ECO:0000256" key="1">
    <source>
        <dbReference type="SAM" id="Coils"/>
    </source>
</evidence>
<keyword evidence="1" id="KW-0175">Coiled coil</keyword>
<dbReference type="KEGG" id="vg:20041585"/>
<evidence type="ECO:0000313" key="3">
    <source>
        <dbReference type="Proteomes" id="UP000028667"/>
    </source>
</evidence>
<accession>A0A076FG70</accession>
<gene>
    <name evidence="2" type="ORF">AaV_040</name>
</gene>
<dbReference type="Proteomes" id="UP000028667">
    <property type="component" value="Segment"/>
</dbReference>
<dbReference type="RefSeq" id="YP_009052118.1">
    <property type="nucleotide sequence ID" value="NC_024697.1"/>
</dbReference>
<evidence type="ECO:0000313" key="2">
    <source>
        <dbReference type="EMBL" id="AII17045.1"/>
    </source>
</evidence>
<name>A0A076FG70_9VIRU</name>
<sequence>MTEYIYNIIHRNKFLYNKIIDNALCWIIKNSDSNYNKKYNLRTMLNQILSELSLKDGEILLKKLYNSSYDSSVVNLIYNRCKYFDVLSNDKQTSVNSIKIVIDVAKHLNLNISSYNNKQLAGLCIYFQMILMGLRSDFEGFGAEDLIKSSLKRMKKEKFEKINKQKNENDLLLKEMIKISIKSSEDDEDDEEKKEDKIINENVLDNWENDI</sequence>
<reference evidence="2 3" key="1">
    <citation type="journal article" date="2014" name="Virology">
        <title>Genome of brown tide virus (AaV), the little giant of the Megaviridae, elucidates NCLDV genome expansion and host-virus coevolution.</title>
        <authorList>
            <person name="Moniruzzaman M."/>
            <person name="LeCleir G.R."/>
            <person name="Brown C.M."/>
            <person name="Gobler C.J."/>
            <person name="Bidle K.D."/>
            <person name="Wilson W.H."/>
            <person name="Wilhelm S.W."/>
        </authorList>
    </citation>
    <scope>NUCLEOTIDE SEQUENCE [LARGE SCALE GENOMIC DNA]</scope>
    <source>
        <strain evidence="2">BtV-01</strain>
    </source>
</reference>
<proteinExistence type="predicted"/>
<keyword evidence="3" id="KW-1185">Reference proteome</keyword>
<organism evidence="2 3">
    <name type="scientific">Aureococcus anophagefferens virus</name>
    <dbReference type="NCBI Taxonomy" id="1474867"/>
    <lineage>
        <taxon>Viruses</taxon>
        <taxon>Varidnaviria</taxon>
        <taxon>Bamfordvirae</taxon>
        <taxon>Nucleocytoviricota</taxon>
        <taxon>Megaviricetes</taxon>
        <taxon>Imitervirales</taxon>
        <taxon>Schizomimiviridae</taxon>
        <taxon>Kratosvirus</taxon>
        <taxon>Kratosvirus quantuckense</taxon>
    </lineage>
</organism>
<feature type="coiled-coil region" evidence="1">
    <location>
        <begin position="148"/>
        <end position="175"/>
    </location>
</feature>
<dbReference type="GeneID" id="20041585"/>
<protein>
    <submittedName>
        <fullName evidence="2">Uncharacterized protein</fullName>
    </submittedName>
</protein>
<dbReference type="EMBL" id="KJ645900">
    <property type="protein sequence ID" value="AII17045.1"/>
    <property type="molecule type" value="Genomic_DNA"/>
</dbReference>